<evidence type="ECO:0000259" key="2">
    <source>
        <dbReference type="Pfam" id="PF10648"/>
    </source>
</evidence>
<keyword evidence="1" id="KW-1133">Transmembrane helix</keyword>
<protein>
    <recommendedName>
        <fullName evidence="2">Bacterial spore germination immunoglobulin-like domain-containing protein</fullName>
    </recommendedName>
</protein>
<organism evidence="3 4">
    <name type="scientific">Candidatus Nomurabacteria bacterium RIFCSPLOWO2_01_FULL_36_16</name>
    <dbReference type="NCBI Taxonomy" id="1801767"/>
    <lineage>
        <taxon>Bacteria</taxon>
        <taxon>Candidatus Nomuraibacteriota</taxon>
    </lineage>
</organism>
<evidence type="ECO:0000313" key="3">
    <source>
        <dbReference type="EMBL" id="OGI86856.1"/>
    </source>
</evidence>
<comment type="caution">
    <text evidence="3">The sequence shown here is derived from an EMBL/GenBank/DDBJ whole genome shotgun (WGS) entry which is preliminary data.</text>
</comment>
<evidence type="ECO:0000313" key="4">
    <source>
        <dbReference type="Proteomes" id="UP000177001"/>
    </source>
</evidence>
<name>A0A1F6WY78_9BACT</name>
<proteinExistence type="predicted"/>
<sequence length="163" mass="18119">MDKFFGSKLNTVLLIVLIILMVIAIKVMLKDQDKYFSFFNQQKTEQKQNSTYSISGNKDDLVSFSISPGQKVKGLVPFEGAVKGGYFFEANILINVLDMNQKLIKAGHATATGEWMTAGPVSFAGKLDFSDIAKGLAYIQIQNDNPSDMRENDKFIVIPIVIE</sequence>
<feature type="transmembrane region" description="Helical" evidence="1">
    <location>
        <begin position="12"/>
        <end position="29"/>
    </location>
</feature>
<accession>A0A1F6WY78</accession>
<dbReference type="InterPro" id="IPR018911">
    <property type="entry name" value="Gmad2_Ig-like_dom"/>
</dbReference>
<dbReference type="AlphaFoldDB" id="A0A1F6WY78"/>
<dbReference type="Proteomes" id="UP000177001">
    <property type="component" value="Unassembled WGS sequence"/>
</dbReference>
<feature type="domain" description="Bacterial spore germination immunoglobulin-like" evidence="2">
    <location>
        <begin position="68"/>
        <end position="149"/>
    </location>
</feature>
<dbReference type="EMBL" id="MFUR01000009">
    <property type="protein sequence ID" value="OGI86856.1"/>
    <property type="molecule type" value="Genomic_DNA"/>
</dbReference>
<evidence type="ECO:0000256" key="1">
    <source>
        <dbReference type="SAM" id="Phobius"/>
    </source>
</evidence>
<reference evidence="3 4" key="1">
    <citation type="journal article" date="2016" name="Nat. Commun.">
        <title>Thousands of microbial genomes shed light on interconnected biogeochemical processes in an aquifer system.</title>
        <authorList>
            <person name="Anantharaman K."/>
            <person name="Brown C.T."/>
            <person name="Hug L.A."/>
            <person name="Sharon I."/>
            <person name="Castelle C.J."/>
            <person name="Probst A.J."/>
            <person name="Thomas B.C."/>
            <person name="Singh A."/>
            <person name="Wilkins M.J."/>
            <person name="Karaoz U."/>
            <person name="Brodie E.L."/>
            <person name="Williams K.H."/>
            <person name="Hubbard S.S."/>
            <person name="Banfield J.F."/>
        </authorList>
    </citation>
    <scope>NUCLEOTIDE SEQUENCE [LARGE SCALE GENOMIC DNA]</scope>
</reference>
<dbReference type="Pfam" id="PF10648">
    <property type="entry name" value="Gmad2"/>
    <property type="match status" value="1"/>
</dbReference>
<keyword evidence="1" id="KW-0812">Transmembrane</keyword>
<keyword evidence="1" id="KW-0472">Membrane</keyword>
<gene>
    <name evidence="3" type="ORF">A3A91_03215</name>
</gene>